<dbReference type="GO" id="GO:0016620">
    <property type="term" value="F:oxidoreductase activity, acting on the aldehyde or oxo group of donors, NAD or NADP as acceptor"/>
    <property type="evidence" value="ECO:0007669"/>
    <property type="project" value="InterPro"/>
</dbReference>
<dbReference type="InterPro" id="IPR015590">
    <property type="entry name" value="Aldehyde_DH_dom"/>
</dbReference>
<keyword evidence="1" id="KW-0560">Oxidoreductase</keyword>
<protein>
    <submittedName>
        <fullName evidence="3">Unannotated protein</fullName>
    </submittedName>
</protein>
<dbReference type="Pfam" id="PF00171">
    <property type="entry name" value="Aldedh"/>
    <property type="match status" value="1"/>
</dbReference>
<sequence>MHDETFGPAVGVMPYRSLDDAISWANGTTAGLAAYFFTKDLAETFDVGSRLDFGNVAVNNVDAGIMNAPYGGRKGSGYGYEHGREGLRGYLQLKHLRISHGE</sequence>
<dbReference type="AlphaFoldDB" id="A0A6J6ZU23"/>
<dbReference type="InterPro" id="IPR016161">
    <property type="entry name" value="Ald_DH/histidinol_DH"/>
</dbReference>
<dbReference type="InterPro" id="IPR016163">
    <property type="entry name" value="Ald_DH_C"/>
</dbReference>
<proteinExistence type="predicted"/>
<dbReference type="Gene3D" id="3.40.309.10">
    <property type="entry name" value="Aldehyde Dehydrogenase, Chain A, domain 2"/>
    <property type="match status" value="1"/>
</dbReference>
<dbReference type="EMBL" id="CAFABK010000010">
    <property type="protein sequence ID" value="CAB4823994.1"/>
    <property type="molecule type" value="Genomic_DNA"/>
</dbReference>
<dbReference type="InterPro" id="IPR050740">
    <property type="entry name" value="Aldehyde_DH_Superfamily"/>
</dbReference>
<dbReference type="SUPFAM" id="SSF53720">
    <property type="entry name" value="ALDH-like"/>
    <property type="match status" value="1"/>
</dbReference>
<feature type="domain" description="Aldehyde dehydrogenase" evidence="2">
    <location>
        <begin position="1"/>
        <end position="95"/>
    </location>
</feature>
<dbReference type="Gene3D" id="3.40.605.10">
    <property type="entry name" value="Aldehyde Dehydrogenase, Chain A, domain 1"/>
    <property type="match status" value="1"/>
</dbReference>
<evidence type="ECO:0000313" key="3">
    <source>
        <dbReference type="EMBL" id="CAB4823994.1"/>
    </source>
</evidence>
<gene>
    <name evidence="3" type="ORF">UFOPK3204_00349</name>
</gene>
<evidence type="ECO:0000259" key="2">
    <source>
        <dbReference type="Pfam" id="PF00171"/>
    </source>
</evidence>
<name>A0A6J6ZU23_9ZZZZ</name>
<dbReference type="PANTHER" id="PTHR43353">
    <property type="entry name" value="SUCCINATE-SEMIALDEHYDE DEHYDROGENASE, MITOCHONDRIAL"/>
    <property type="match status" value="1"/>
</dbReference>
<dbReference type="InterPro" id="IPR016162">
    <property type="entry name" value="Ald_DH_N"/>
</dbReference>
<reference evidence="3" key="1">
    <citation type="submission" date="2020-05" db="EMBL/GenBank/DDBJ databases">
        <authorList>
            <person name="Chiriac C."/>
            <person name="Salcher M."/>
            <person name="Ghai R."/>
            <person name="Kavagutti S V."/>
        </authorList>
    </citation>
    <scope>NUCLEOTIDE SEQUENCE</scope>
</reference>
<accession>A0A6J6ZU23</accession>
<evidence type="ECO:0000256" key="1">
    <source>
        <dbReference type="ARBA" id="ARBA00023002"/>
    </source>
</evidence>
<dbReference type="PANTHER" id="PTHR43353:SF5">
    <property type="entry name" value="SUCCINATE-SEMIALDEHYDE DEHYDROGENASE, MITOCHONDRIAL"/>
    <property type="match status" value="1"/>
</dbReference>
<organism evidence="3">
    <name type="scientific">freshwater metagenome</name>
    <dbReference type="NCBI Taxonomy" id="449393"/>
    <lineage>
        <taxon>unclassified sequences</taxon>
        <taxon>metagenomes</taxon>
        <taxon>ecological metagenomes</taxon>
    </lineage>
</organism>